<dbReference type="InterPro" id="IPR027417">
    <property type="entry name" value="P-loop_NTPase"/>
</dbReference>
<comment type="catalytic activity">
    <reaction evidence="6">
        <text>dCMP + ATP = dCDP + ADP</text>
        <dbReference type="Rhea" id="RHEA:25094"/>
        <dbReference type="ChEBI" id="CHEBI:30616"/>
        <dbReference type="ChEBI" id="CHEBI:57566"/>
        <dbReference type="ChEBI" id="CHEBI:58593"/>
        <dbReference type="ChEBI" id="CHEBI:456216"/>
        <dbReference type="EC" id="2.7.4.25"/>
    </reaction>
</comment>
<proteinExistence type="predicted"/>
<sequence>MLSLTDTEEINIAIDGETASGKTSVGKLIAEKLHYQFIDT</sequence>
<dbReference type="Gene3D" id="3.40.50.300">
    <property type="entry name" value="P-loop containing nucleotide triphosphate hydrolases"/>
    <property type="match status" value="1"/>
</dbReference>
<dbReference type="InterPro" id="IPR011994">
    <property type="entry name" value="Cytidylate_kinase_dom"/>
</dbReference>
<evidence type="ECO:0000256" key="7">
    <source>
        <dbReference type="ARBA" id="ARBA00048478"/>
    </source>
</evidence>
<accession>A0ABN7XFR4</accession>
<evidence type="ECO:0000313" key="10">
    <source>
        <dbReference type="Proteomes" id="UP000789901"/>
    </source>
</evidence>
<keyword evidence="4" id="KW-0418">Kinase</keyword>
<dbReference type="Proteomes" id="UP000789901">
    <property type="component" value="Unassembled WGS sequence"/>
</dbReference>
<feature type="domain" description="Cytidylate kinase" evidence="8">
    <location>
        <begin position="12"/>
        <end position="40"/>
    </location>
</feature>
<evidence type="ECO:0000259" key="8">
    <source>
        <dbReference type="Pfam" id="PF02224"/>
    </source>
</evidence>
<evidence type="ECO:0000313" key="9">
    <source>
        <dbReference type="EMBL" id="CAG8853455.1"/>
    </source>
</evidence>
<evidence type="ECO:0000256" key="1">
    <source>
        <dbReference type="ARBA" id="ARBA00012906"/>
    </source>
</evidence>
<keyword evidence="2" id="KW-0808">Transferase</keyword>
<reference evidence="9 10" key="1">
    <citation type="submission" date="2021-06" db="EMBL/GenBank/DDBJ databases">
        <authorList>
            <person name="Kallberg Y."/>
            <person name="Tangrot J."/>
            <person name="Rosling A."/>
        </authorList>
    </citation>
    <scope>NUCLEOTIDE SEQUENCE [LARGE SCALE GENOMIC DNA]</scope>
    <source>
        <strain evidence="9 10">120-4 pot B 10/14</strain>
    </source>
</reference>
<dbReference type="EMBL" id="CAJVQB010124467">
    <property type="protein sequence ID" value="CAG8853455.1"/>
    <property type="molecule type" value="Genomic_DNA"/>
</dbReference>
<organism evidence="9 10">
    <name type="scientific">Gigaspora margarita</name>
    <dbReference type="NCBI Taxonomy" id="4874"/>
    <lineage>
        <taxon>Eukaryota</taxon>
        <taxon>Fungi</taxon>
        <taxon>Fungi incertae sedis</taxon>
        <taxon>Mucoromycota</taxon>
        <taxon>Glomeromycotina</taxon>
        <taxon>Glomeromycetes</taxon>
        <taxon>Diversisporales</taxon>
        <taxon>Gigasporaceae</taxon>
        <taxon>Gigaspora</taxon>
    </lineage>
</organism>
<dbReference type="Pfam" id="PF02224">
    <property type="entry name" value="Cytidylate_kin"/>
    <property type="match status" value="1"/>
</dbReference>
<evidence type="ECO:0000256" key="6">
    <source>
        <dbReference type="ARBA" id="ARBA00047615"/>
    </source>
</evidence>
<name>A0ABN7XFR4_GIGMA</name>
<dbReference type="SUPFAM" id="SSF52540">
    <property type="entry name" value="P-loop containing nucleoside triphosphate hydrolases"/>
    <property type="match status" value="1"/>
</dbReference>
<comment type="caution">
    <text evidence="9">The sequence shown here is derived from an EMBL/GenBank/DDBJ whole genome shotgun (WGS) entry which is preliminary data.</text>
</comment>
<evidence type="ECO:0000256" key="5">
    <source>
        <dbReference type="ARBA" id="ARBA00022840"/>
    </source>
</evidence>
<dbReference type="EC" id="2.7.4.25" evidence="1"/>
<comment type="catalytic activity">
    <reaction evidence="7">
        <text>CMP + ATP = CDP + ADP</text>
        <dbReference type="Rhea" id="RHEA:11600"/>
        <dbReference type="ChEBI" id="CHEBI:30616"/>
        <dbReference type="ChEBI" id="CHEBI:58069"/>
        <dbReference type="ChEBI" id="CHEBI:60377"/>
        <dbReference type="ChEBI" id="CHEBI:456216"/>
        <dbReference type="EC" id="2.7.4.25"/>
    </reaction>
</comment>
<evidence type="ECO:0000256" key="3">
    <source>
        <dbReference type="ARBA" id="ARBA00022741"/>
    </source>
</evidence>
<keyword evidence="5" id="KW-0067">ATP-binding</keyword>
<protein>
    <recommendedName>
        <fullName evidence="1">(d)CMP kinase</fullName>
        <ecNumber evidence="1">2.7.4.25</ecNumber>
    </recommendedName>
</protein>
<keyword evidence="3" id="KW-0547">Nucleotide-binding</keyword>
<evidence type="ECO:0000256" key="2">
    <source>
        <dbReference type="ARBA" id="ARBA00022679"/>
    </source>
</evidence>
<keyword evidence="10" id="KW-1185">Reference proteome</keyword>
<feature type="non-terminal residue" evidence="9">
    <location>
        <position position="40"/>
    </location>
</feature>
<evidence type="ECO:0000256" key="4">
    <source>
        <dbReference type="ARBA" id="ARBA00022777"/>
    </source>
</evidence>
<gene>
    <name evidence="9" type="ORF">GMARGA_LOCUS42276</name>
</gene>